<dbReference type="KEGG" id="pmaw:MACH26_17300"/>
<feature type="region of interest" description="Disordered" evidence="4">
    <location>
        <begin position="461"/>
        <end position="574"/>
    </location>
</feature>
<dbReference type="Gene3D" id="3.40.50.410">
    <property type="entry name" value="von Willebrand factor, type A domain"/>
    <property type="match status" value="1"/>
</dbReference>
<evidence type="ECO:0000259" key="6">
    <source>
        <dbReference type="PROSITE" id="PS50234"/>
    </source>
</evidence>
<dbReference type="PANTHER" id="PTHR22550">
    <property type="entry name" value="SPORE GERMINATION PROTEIN"/>
    <property type="match status" value="1"/>
</dbReference>
<dbReference type="PANTHER" id="PTHR22550:SF14">
    <property type="entry name" value="VWFA DOMAIN-CONTAINING PROTEIN"/>
    <property type="match status" value="1"/>
</dbReference>
<dbReference type="Pfam" id="PF07719">
    <property type="entry name" value="TPR_2"/>
    <property type="match status" value="1"/>
</dbReference>
<dbReference type="EMBL" id="AP027272">
    <property type="protein sequence ID" value="BDX06209.1"/>
    <property type="molecule type" value="Genomic_DNA"/>
</dbReference>
<dbReference type="InterPro" id="IPR002035">
    <property type="entry name" value="VWF_A"/>
</dbReference>
<gene>
    <name evidence="7" type="ORF">MACH26_17300</name>
</gene>
<name>A0AA48HQN4_9ALTE</name>
<organism evidence="7 8">
    <name type="scientific">Planctobacterium marinum</name>
    <dbReference type="NCBI Taxonomy" id="1631968"/>
    <lineage>
        <taxon>Bacteria</taxon>
        <taxon>Pseudomonadati</taxon>
        <taxon>Pseudomonadota</taxon>
        <taxon>Gammaproteobacteria</taxon>
        <taxon>Alteromonadales</taxon>
        <taxon>Alteromonadaceae</taxon>
        <taxon>Planctobacterium</taxon>
    </lineage>
</organism>
<accession>A0AA48HQN4</accession>
<evidence type="ECO:0000313" key="7">
    <source>
        <dbReference type="EMBL" id="BDX06209.1"/>
    </source>
</evidence>
<reference evidence="7" key="1">
    <citation type="submission" date="2023-01" db="EMBL/GenBank/DDBJ databases">
        <title>Complete genome sequence of Planctobacterium marinum strain Dej080120_11.</title>
        <authorList>
            <person name="Ueki S."/>
            <person name="Maruyama F."/>
        </authorList>
    </citation>
    <scope>NUCLEOTIDE SEQUENCE</scope>
    <source>
        <strain evidence="7">Dej080120_11</strain>
    </source>
</reference>
<dbReference type="SUPFAM" id="SSF48452">
    <property type="entry name" value="TPR-like"/>
    <property type="match status" value="1"/>
</dbReference>
<dbReference type="SMART" id="SM00028">
    <property type="entry name" value="TPR"/>
    <property type="match status" value="1"/>
</dbReference>
<dbReference type="PROSITE" id="PS50005">
    <property type="entry name" value="TPR"/>
    <property type="match status" value="1"/>
</dbReference>
<evidence type="ECO:0000256" key="4">
    <source>
        <dbReference type="SAM" id="MobiDB-lite"/>
    </source>
</evidence>
<dbReference type="InterPro" id="IPR011990">
    <property type="entry name" value="TPR-like_helical_dom_sf"/>
</dbReference>
<keyword evidence="5" id="KW-1133">Transmembrane helix</keyword>
<keyword evidence="5" id="KW-0472">Membrane</keyword>
<keyword evidence="8" id="KW-1185">Reference proteome</keyword>
<feature type="transmembrane region" description="Helical" evidence="5">
    <location>
        <begin position="67"/>
        <end position="86"/>
    </location>
</feature>
<proteinExistence type="predicted"/>
<protein>
    <recommendedName>
        <fullName evidence="6">VWFA domain-containing protein</fullName>
    </recommendedName>
</protein>
<evidence type="ECO:0000256" key="5">
    <source>
        <dbReference type="SAM" id="Phobius"/>
    </source>
</evidence>
<dbReference type="AlphaFoldDB" id="A0AA48HQN4"/>
<dbReference type="SUPFAM" id="SSF53300">
    <property type="entry name" value="vWA-like"/>
    <property type="match status" value="1"/>
</dbReference>
<dbReference type="Pfam" id="PF13519">
    <property type="entry name" value="VWA_2"/>
    <property type="match status" value="1"/>
</dbReference>
<feature type="transmembrane region" description="Helical" evidence="5">
    <location>
        <begin position="12"/>
        <end position="32"/>
    </location>
</feature>
<keyword evidence="5" id="KW-0812">Transmembrane</keyword>
<sequence>MNDLLALVDNFQFLRPLWLLAMLPLVFLLFLLRKQVRKQSGWQGVLANHLYDNLISTRTEKQHTPPWLLLFCGWMLTCLALAGPTWERLPQPVYQVSKGKVVLMDMSMSMRAEDIKPNRLSRTRFKAMDLVSLLEEGETGLVAYAGDAFVISPLTSDIQNLHALIPSLSPEIMPSQGSDALFALETTFELLKNAGYQSGEIYWITDGVELSEVAPIRNLLSDYEHRINILAIGTEEGAPIKDINGNFLKDSSGAVVIPRLRTSALSTIASSTGGKLIVSRPDDADIQYLTEALFEPQESQGEAPEDSFGDQWREFGPWLLLLLLPVAAYSFRKGVLPVVLVGLFTATPQPASANWWQGLWQTPDQQGAQSYQQEDFTTAAEQFNDPLWKGLSHFNAGDYEAAAEVYSGLDTPDGNFGLANSLAQSQQFQEAIAAYERVLKMDPDYPNAAENKQFLEDLLEQQQQQNQEQNSESSEDSEQDQEQQSDQEQQQDSQSDENQQQEQQDSSQQQDSSEQEQQEQQSEQQSQESQQQEQEQQEQEAQSEQQQQEQESQQEQQAQMQEQPELTDEQKEQLQKIENWLRKVPDDPAFLLKRKMLLEQKRRQRQRLPNSQQKNW</sequence>
<keyword evidence="2 3" id="KW-0802">TPR repeat</keyword>
<feature type="domain" description="VWFA" evidence="6">
    <location>
        <begin position="99"/>
        <end position="293"/>
    </location>
</feature>
<keyword evidence="1" id="KW-0677">Repeat</keyword>
<dbReference type="RefSeq" id="WP_338292238.1">
    <property type="nucleotide sequence ID" value="NZ_AP027272.1"/>
</dbReference>
<feature type="compositionally biased region" description="Low complexity" evidence="4">
    <location>
        <begin position="461"/>
        <end position="472"/>
    </location>
</feature>
<evidence type="ECO:0000256" key="3">
    <source>
        <dbReference type="PROSITE-ProRule" id="PRU00339"/>
    </source>
</evidence>
<feature type="compositionally biased region" description="Low complexity" evidence="4">
    <location>
        <begin position="486"/>
        <end position="512"/>
    </location>
</feature>
<evidence type="ECO:0000256" key="2">
    <source>
        <dbReference type="ARBA" id="ARBA00022803"/>
    </source>
</evidence>
<feature type="compositionally biased region" description="Low complexity" evidence="4">
    <location>
        <begin position="518"/>
        <end position="563"/>
    </location>
</feature>
<dbReference type="PROSITE" id="PS50234">
    <property type="entry name" value="VWFA"/>
    <property type="match status" value="1"/>
</dbReference>
<evidence type="ECO:0000313" key="8">
    <source>
        <dbReference type="Proteomes" id="UP001333710"/>
    </source>
</evidence>
<dbReference type="InterPro" id="IPR019734">
    <property type="entry name" value="TPR_rpt"/>
</dbReference>
<dbReference type="InterPro" id="IPR013105">
    <property type="entry name" value="TPR_2"/>
</dbReference>
<dbReference type="InterPro" id="IPR036465">
    <property type="entry name" value="vWFA_dom_sf"/>
</dbReference>
<dbReference type="Proteomes" id="UP001333710">
    <property type="component" value="Chromosome"/>
</dbReference>
<feature type="compositionally biased region" description="Acidic residues" evidence="4">
    <location>
        <begin position="473"/>
        <end position="485"/>
    </location>
</feature>
<evidence type="ECO:0000256" key="1">
    <source>
        <dbReference type="ARBA" id="ARBA00022737"/>
    </source>
</evidence>
<feature type="repeat" description="TPR" evidence="3">
    <location>
        <begin position="412"/>
        <end position="445"/>
    </location>
</feature>
<dbReference type="Gene3D" id="1.25.40.10">
    <property type="entry name" value="Tetratricopeptide repeat domain"/>
    <property type="match status" value="1"/>
</dbReference>
<dbReference type="InterPro" id="IPR050768">
    <property type="entry name" value="UPF0353/GerABKA_families"/>
</dbReference>